<sequence length="373" mass="39816">MRIASLCRLCLLCFCLQVAGGLAGRPSFSHPIAQGSATLRIGTEQILLEMTVPLEQIVIANRSAPADSGIDAQALDRHGDYLLAHLHLTADSVPLTGKAVSAPAAVNQALVYRLAYPLPAEKPGVVAIGQNLLREIEFAPGNPWEVSYRLSVYRDGHLINQALLAYQEILRLSLDAAGFDSSLGWDYTVQGWLHILHGYDHLLFVAGLVLAVGSLRELAIIVLLFTLAHGLTMTLAVLDWWRVSPRLVEPMIAFSIVAVSMQNIVWPRLSHGKPRQAIAFGFGLFHGLGFAGGLLDSIAALSAEQVAWAVAAFSLGVELGHLSVVIPLYYGLALVGSRGVAVPAPSTSQRLGSLLVGIAGLLYCYYSVSAALA</sequence>
<dbReference type="STRING" id="702114.A1355_08745"/>
<keyword evidence="1" id="KW-0812">Transmembrane</keyword>
<accession>A0A177NGF9</accession>
<dbReference type="InterPro" id="IPR032809">
    <property type="entry name" value="Put_HupE_UreJ"/>
</dbReference>
<dbReference type="RefSeq" id="WP_064029889.1">
    <property type="nucleotide sequence ID" value="NZ_LUUK01000181.1"/>
</dbReference>
<evidence type="ECO:0000313" key="3">
    <source>
        <dbReference type="EMBL" id="OAI16975.1"/>
    </source>
</evidence>
<keyword evidence="1" id="KW-0472">Membrane</keyword>
<feature type="transmembrane region" description="Helical" evidence="1">
    <location>
        <begin position="218"/>
        <end position="241"/>
    </location>
</feature>
<keyword evidence="2" id="KW-0732">Signal</keyword>
<gene>
    <name evidence="3" type="ORF">A1355_08745</name>
</gene>
<feature type="transmembrane region" description="Helical" evidence="1">
    <location>
        <begin position="351"/>
        <end position="368"/>
    </location>
</feature>
<evidence type="ECO:0008006" key="5">
    <source>
        <dbReference type="Google" id="ProtNLM"/>
    </source>
</evidence>
<name>A0A177NGF9_9GAMM</name>
<feature type="signal peptide" evidence="2">
    <location>
        <begin position="1"/>
        <end position="19"/>
    </location>
</feature>
<dbReference type="Proteomes" id="UP000077628">
    <property type="component" value="Unassembled WGS sequence"/>
</dbReference>
<feature type="transmembrane region" description="Helical" evidence="1">
    <location>
        <begin position="306"/>
        <end position="330"/>
    </location>
</feature>
<dbReference type="OrthoDB" id="9808870at2"/>
<proteinExistence type="predicted"/>
<organism evidence="3 4">
    <name type="scientific">Methylomonas koyamae</name>
    <dbReference type="NCBI Taxonomy" id="702114"/>
    <lineage>
        <taxon>Bacteria</taxon>
        <taxon>Pseudomonadati</taxon>
        <taxon>Pseudomonadota</taxon>
        <taxon>Gammaproteobacteria</taxon>
        <taxon>Methylococcales</taxon>
        <taxon>Methylococcaceae</taxon>
        <taxon>Methylomonas</taxon>
    </lineage>
</organism>
<dbReference type="EMBL" id="LUUK01000181">
    <property type="protein sequence ID" value="OAI16975.1"/>
    <property type="molecule type" value="Genomic_DNA"/>
</dbReference>
<keyword evidence="4" id="KW-1185">Reference proteome</keyword>
<feature type="chain" id="PRO_5008069133" description="HupE/UreJ protein" evidence="2">
    <location>
        <begin position="20"/>
        <end position="373"/>
    </location>
</feature>
<evidence type="ECO:0000256" key="2">
    <source>
        <dbReference type="SAM" id="SignalP"/>
    </source>
</evidence>
<dbReference type="AlphaFoldDB" id="A0A177NGF9"/>
<protein>
    <recommendedName>
        <fullName evidence="5">HupE/UreJ protein</fullName>
    </recommendedName>
</protein>
<feature type="transmembrane region" description="Helical" evidence="1">
    <location>
        <begin position="278"/>
        <end position="300"/>
    </location>
</feature>
<keyword evidence="1" id="KW-1133">Transmembrane helix</keyword>
<feature type="transmembrane region" description="Helical" evidence="1">
    <location>
        <begin position="191"/>
        <end position="211"/>
    </location>
</feature>
<dbReference type="Pfam" id="PF13795">
    <property type="entry name" value="HupE_UreJ_2"/>
    <property type="match status" value="1"/>
</dbReference>
<feature type="transmembrane region" description="Helical" evidence="1">
    <location>
        <begin position="247"/>
        <end position="266"/>
    </location>
</feature>
<evidence type="ECO:0000313" key="4">
    <source>
        <dbReference type="Proteomes" id="UP000077628"/>
    </source>
</evidence>
<evidence type="ECO:0000256" key="1">
    <source>
        <dbReference type="SAM" id="Phobius"/>
    </source>
</evidence>
<reference evidence="4" key="1">
    <citation type="submission" date="2016-03" db="EMBL/GenBank/DDBJ databases">
        <authorList>
            <person name="Heylen K."/>
            <person name="De Vos P."/>
            <person name="Vekeman B."/>
        </authorList>
    </citation>
    <scope>NUCLEOTIDE SEQUENCE [LARGE SCALE GENOMIC DNA]</scope>
    <source>
        <strain evidence="4">R-45383</strain>
    </source>
</reference>
<comment type="caution">
    <text evidence="3">The sequence shown here is derived from an EMBL/GenBank/DDBJ whole genome shotgun (WGS) entry which is preliminary data.</text>
</comment>